<reference evidence="1" key="1">
    <citation type="submission" date="2020-06" db="EMBL/GenBank/DDBJ databases">
        <authorList>
            <person name="Li T."/>
            <person name="Hu X."/>
            <person name="Zhang T."/>
            <person name="Song X."/>
            <person name="Zhang H."/>
            <person name="Dai N."/>
            <person name="Sheng W."/>
            <person name="Hou X."/>
            <person name="Wei L."/>
        </authorList>
    </citation>
    <scope>NUCLEOTIDE SEQUENCE</scope>
    <source>
        <strain evidence="1">G02</strain>
        <tissue evidence="1">Leaf</tissue>
    </source>
</reference>
<dbReference type="EMBL" id="JACGWJ010000026">
    <property type="protein sequence ID" value="KAL0312850.1"/>
    <property type="molecule type" value="Genomic_DNA"/>
</dbReference>
<proteinExistence type="predicted"/>
<evidence type="ECO:0000313" key="1">
    <source>
        <dbReference type="EMBL" id="KAL0312850.1"/>
    </source>
</evidence>
<feature type="non-terminal residue" evidence="1">
    <location>
        <position position="1"/>
    </location>
</feature>
<name>A0AAW2L3N2_SESRA</name>
<accession>A0AAW2L3N2</accession>
<dbReference type="AlphaFoldDB" id="A0AAW2L3N2"/>
<gene>
    <name evidence="1" type="ORF">Sradi_5684300</name>
</gene>
<comment type="caution">
    <text evidence="1">The sequence shown here is derived from an EMBL/GenBank/DDBJ whole genome shotgun (WGS) entry which is preliminary data.</text>
</comment>
<protein>
    <submittedName>
        <fullName evidence="1">Uncharacterized protein</fullName>
    </submittedName>
</protein>
<organism evidence="1">
    <name type="scientific">Sesamum radiatum</name>
    <name type="common">Black benniseed</name>
    <dbReference type="NCBI Taxonomy" id="300843"/>
    <lineage>
        <taxon>Eukaryota</taxon>
        <taxon>Viridiplantae</taxon>
        <taxon>Streptophyta</taxon>
        <taxon>Embryophyta</taxon>
        <taxon>Tracheophyta</taxon>
        <taxon>Spermatophyta</taxon>
        <taxon>Magnoliopsida</taxon>
        <taxon>eudicotyledons</taxon>
        <taxon>Gunneridae</taxon>
        <taxon>Pentapetalae</taxon>
        <taxon>asterids</taxon>
        <taxon>lamiids</taxon>
        <taxon>Lamiales</taxon>
        <taxon>Pedaliaceae</taxon>
        <taxon>Sesamum</taxon>
    </lineage>
</organism>
<dbReference type="PANTHER" id="PTHR33710">
    <property type="entry name" value="BNAC02G09200D PROTEIN"/>
    <property type="match status" value="1"/>
</dbReference>
<dbReference type="PANTHER" id="PTHR33710:SF62">
    <property type="entry name" value="DUF4283 DOMAIN PROTEIN"/>
    <property type="match status" value="1"/>
</dbReference>
<reference evidence="1" key="2">
    <citation type="journal article" date="2024" name="Plant">
        <title>Genomic evolution and insights into agronomic trait innovations of Sesamum species.</title>
        <authorList>
            <person name="Miao H."/>
            <person name="Wang L."/>
            <person name="Qu L."/>
            <person name="Liu H."/>
            <person name="Sun Y."/>
            <person name="Le M."/>
            <person name="Wang Q."/>
            <person name="Wei S."/>
            <person name="Zheng Y."/>
            <person name="Lin W."/>
            <person name="Duan Y."/>
            <person name="Cao H."/>
            <person name="Xiong S."/>
            <person name="Wang X."/>
            <person name="Wei L."/>
            <person name="Li C."/>
            <person name="Ma Q."/>
            <person name="Ju M."/>
            <person name="Zhao R."/>
            <person name="Li G."/>
            <person name="Mu C."/>
            <person name="Tian Q."/>
            <person name="Mei H."/>
            <person name="Zhang T."/>
            <person name="Gao T."/>
            <person name="Zhang H."/>
        </authorList>
    </citation>
    <scope>NUCLEOTIDE SEQUENCE</scope>
    <source>
        <strain evidence="1">G02</strain>
    </source>
</reference>
<feature type="non-terminal residue" evidence="1">
    <location>
        <position position="81"/>
    </location>
</feature>
<sequence>DYNEILNQEEKTGGPRLVWQINDFRIALIGRKLNDVGFKGQKYTWCNRRQTPETIRAKLDRACVNSTWMGQFPQTTVMHKQ</sequence>